<keyword evidence="4" id="KW-1003">Cell membrane</keyword>
<feature type="transmembrane region" description="Helical" evidence="14">
    <location>
        <begin position="6"/>
        <end position="21"/>
    </location>
</feature>
<keyword evidence="8" id="KW-0915">Sodium</keyword>
<feature type="transmembrane region" description="Helical" evidence="14">
    <location>
        <begin position="235"/>
        <end position="252"/>
    </location>
</feature>
<dbReference type="AlphaFoldDB" id="A0A1G6LBI3"/>
<gene>
    <name evidence="15" type="ORF">SAMN05660835_00771</name>
</gene>
<evidence type="ECO:0000256" key="7">
    <source>
        <dbReference type="ARBA" id="ARBA00022989"/>
    </source>
</evidence>
<dbReference type="InterPro" id="IPR001734">
    <property type="entry name" value="Na/solute_symporter"/>
</dbReference>
<comment type="catalytic activity">
    <reaction evidence="12">
        <text>L-proline(in) + Na(+)(in) = L-proline(out) + Na(+)(out)</text>
        <dbReference type="Rhea" id="RHEA:28967"/>
        <dbReference type="ChEBI" id="CHEBI:29101"/>
        <dbReference type="ChEBI" id="CHEBI:60039"/>
    </reaction>
</comment>
<comment type="similarity">
    <text evidence="2 13">Belongs to the sodium:solute symporter (SSF) (TC 2.A.21) family.</text>
</comment>
<dbReference type="GO" id="GO:0006814">
    <property type="term" value="P:sodium ion transport"/>
    <property type="evidence" value="ECO:0007669"/>
    <property type="project" value="UniProtKB-KW"/>
</dbReference>
<feature type="transmembrane region" description="Helical" evidence="14">
    <location>
        <begin position="41"/>
        <end position="61"/>
    </location>
</feature>
<dbReference type="Proteomes" id="UP000199411">
    <property type="component" value="Unassembled WGS sequence"/>
</dbReference>
<keyword evidence="3" id="KW-0813">Transport</keyword>
<feature type="transmembrane region" description="Helical" evidence="14">
    <location>
        <begin position="188"/>
        <end position="215"/>
    </location>
</feature>
<evidence type="ECO:0000256" key="10">
    <source>
        <dbReference type="ARBA" id="ARBA00023136"/>
    </source>
</evidence>
<evidence type="ECO:0000256" key="4">
    <source>
        <dbReference type="ARBA" id="ARBA00022475"/>
    </source>
</evidence>
<sequence>MKTAEIIVTLLYSLIVLWWAISAKKQADKSGAKFFASSKTFGALVAGLAAATTGMSGFGFVGGPGLNYKFGSAVMYMGIFFTVSYGLMMWLNGKPMRMMSVITNIETFADLGDVRYGSRTLRFLIAVNLIICIFAYLGAQILAGGYILNSIFGISVKAGGIALLIFTLIYTVYGGMVGSIKVDFLQGILKLFSIIGIIIGFYYITGGMGHATITIASSKLFGPQFIDPIGHPDNIMLPLAMSWVFVLAIGVIGQPHVNTKLYSLKSYKSLKTFGLIGGVGYGIMSLLYILPGTAVLYLVASGQVKPFKVPDETIFHFFNHLPPVLAIILFAGLLAATMSTSSSFLVIGSSIITRDIPKSFKKTLSQKEEVIWGRWALIILTFGAGIFGLYGGYMVALLGVLGLGTFIGASLPVIIGYQWQKASTQAAITSEIIVLFMSIFVSIVYEQVLKQKLPGGIAGYSYMIMFVFIIMIFVSLFTKQSAGDYLPEKMKLYFKHME</sequence>
<keyword evidence="10 14" id="KW-0472">Membrane</keyword>
<dbReference type="RefSeq" id="WP_092128281.1">
    <property type="nucleotide sequence ID" value="NZ_FMYU01000005.1"/>
</dbReference>
<evidence type="ECO:0000256" key="9">
    <source>
        <dbReference type="ARBA" id="ARBA00023065"/>
    </source>
</evidence>
<keyword evidence="11" id="KW-0739">Sodium transport</keyword>
<feature type="transmembrane region" description="Helical" evidence="14">
    <location>
        <begin position="372"/>
        <end position="390"/>
    </location>
</feature>
<evidence type="ECO:0000256" key="1">
    <source>
        <dbReference type="ARBA" id="ARBA00004651"/>
    </source>
</evidence>
<dbReference type="EMBL" id="FMYU01000005">
    <property type="protein sequence ID" value="SDC40630.1"/>
    <property type="molecule type" value="Genomic_DNA"/>
</dbReference>
<evidence type="ECO:0000256" key="14">
    <source>
        <dbReference type="SAM" id="Phobius"/>
    </source>
</evidence>
<organism evidence="15 16">
    <name type="scientific">Desulfurella multipotens</name>
    <dbReference type="NCBI Taxonomy" id="79269"/>
    <lineage>
        <taxon>Bacteria</taxon>
        <taxon>Pseudomonadati</taxon>
        <taxon>Campylobacterota</taxon>
        <taxon>Desulfurellia</taxon>
        <taxon>Desulfurellales</taxon>
        <taxon>Desulfurellaceae</taxon>
        <taxon>Desulfurella</taxon>
    </lineage>
</organism>
<dbReference type="PROSITE" id="PS50283">
    <property type="entry name" value="NA_SOLUT_SYMP_3"/>
    <property type="match status" value="1"/>
</dbReference>
<feature type="transmembrane region" description="Helical" evidence="14">
    <location>
        <begin position="273"/>
        <end position="300"/>
    </location>
</feature>
<evidence type="ECO:0000256" key="3">
    <source>
        <dbReference type="ARBA" id="ARBA00022448"/>
    </source>
</evidence>
<evidence type="ECO:0000256" key="11">
    <source>
        <dbReference type="ARBA" id="ARBA00023201"/>
    </source>
</evidence>
<accession>A0A1G6LBI3</accession>
<feature type="transmembrane region" description="Helical" evidence="14">
    <location>
        <begin position="73"/>
        <end position="91"/>
    </location>
</feature>
<feature type="transmembrane region" description="Helical" evidence="14">
    <location>
        <begin position="457"/>
        <end position="477"/>
    </location>
</feature>
<evidence type="ECO:0000313" key="16">
    <source>
        <dbReference type="Proteomes" id="UP000199411"/>
    </source>
</evidence>
<evidence type="ECO:0000256" key="5">
    <source>
        <dbReference type="ARBA" id="ARBA00022692"/>
    </source>
</evidence>
<keyword evidence="9" id="KW-0406">Ion transport</keyword>
<feature type="transmembrane region" description="Helical" evidence="14">
    <location>
        <begin position="154"/>
        <end position="176"/>
    </location>
</feature>
<feature type="transmembrane region" description="Helical" evidence="14">
    <location>
        <begin position="324"/>
        <end position="352"/>
    </location>
</feature>
<feature type="transmembrane region" description="Helical" evidence="14">
    <location>
        <begin position="426"/>
        <end position="445"/>
    </location>
</feature>
<dbReference type="PANTHER" id="PTHR48086">
    <property type="entry name" value="SODIUM/PROLINE SYMPORTER-RELATED"/>
    <property type="match status" value="1"/>
</dbReference>
<evidence type="ECO:0000256" key="6">
    <source>
        <dbReference type="ARBA" id="ARBA00022847"/>
    </source>
</evidence>
<keyword evidence="6" id="KW-0769">Symport</keyword>
<reference evidence="16" key="1">
    <citation type="submission" date="2016-10" db="EMBL/GenBank/DDBJ databases">
        <authorList>
            <person name="Varghese N."/>
            <person name="Submissions S."/>
        </authorList>
    </citation>
    <scope>NUCLEOTIDE SEQUENCE [LARGE SCALE GENOMIC DNA]</scope>
    <source>
        <strain evidence="16">DSM 8415</strain>
    </source>
</reference>
<dbReference type="OrthoDB" id="9789704at2"/>
<dbReference type="InterPro" id="IPR038377">
    <property type="entry name" value="Na/Glc_symporter_sf"/>
</dbReference>
<feature type="transmembrane region" description="Helical" evidence="14">
    <location>
        <begin position="123"/>
        <end position="148"/>
    </location>
</feature>
<proteinExistence type="inferred from homology"/>
<dbReference type="Pfam" id="PF00474">
    <property type="entry name" value="SSF"/>
    <property type="match status" value="1"/>
</dbReference>
<dbReference type="Gene3D" id="1.20.1730.10">
    <property type="entry name" value="Sodium/glucose cotransporter"/>
    <property type="match status" value="1"/>
</dbReference>
<evidence type="ECO:0000313" key="15">
    <source>
        <dbReference type="EMBL" id="SDC40630.1"/>
    </source>
</evidence>
<dbReference type="PANTHER" id="PTHR48086:SF3">
    <property type="entry name" value="SODIUM_PROLINE SYMPORTER"/>
    <property type="match status" value="1"/>
</dbReference>
<dbReference type="InterPro" id="IPR050277">
    <property type="entry name" value="Sodium:Solute_Symporter"/>
</dbReference>
<evidence type="ECO:0000256" key="8">
    <source>
        <dbReference type="ARBA" id="ARBA00023053"/>
    </source>
</evidence>
<dbReference type="GO" id="GO:0005886">
    <property type="term" value="C:plasma membrane"/>
    <property type="evidence" value="ECO:0007669"/>
    <property type="project" value="UniProtKB-SubCell"/>
</dbReference>
<protein>
    <submittedName>
        <fullName evidence="15">Na+/proline symporter</fullName>
    </submittedName>
</protein>
<keyword evidence="16" id="KW-1185">Reference proteome</keyword>
<evidence type="ECO:0000256" key="13">
    <source>
        <dbReference type="RuleBase" id="RU362091"/>
    </source>
</evidence>
<comment type="subcellular location">
    <subcellularLocation>
        <location evidence="1">Cell membrane</location>
        <topology evidence="1">Multi-pass membrane protein</topology>
    </subcellularLocation>
</comment>
<keyword evidence="7 14" id="KW-1133">Transmembrane helix</keyword>
<keyword evidence="5 14" id="KW-0812">Transmembrane</keyword>
<dbReference type="GO" id="GO:0015293">
    <property type="term" value="F:symporter activity"/>
    <property type="evidence" value="ECO:0007669"/>
    <property type="project" value="UniProtKB-KW"/>
</dbReference>
<evidence type="ECO:0000256" key="12">
    <source>
        <dbReference type="ARBA" id="ARBA00033708"/>
    </source>
</evidence>
<name>A0A1G6LBI3_9BACT</name>
<evidence type="ECO:0000256" key="2">
    <source>
        <dbReference type="ARBA" id="ARBA00006434"/>
    </source>
</evidence>
<feature type="transmembrane region" description="Helical" evidence="14">
    <location>
        <begin position="396"/>
        <end position="419"/>
    </location>
</feature>